<accession>A0A0F9A1K0</accession>
<dbReference type="AlphaFoldDB" id="A0A0F9A1K0"/>
<dbReference type="EMBL" id="LAZR01044928">
    <property type="protein sequence ID" value="KKL03444.1"/>
    <property type="molecule type" value="Genomic_DNA"/>
</dbReference>
<comment type="caution">
    <text evidence="1">The sequence shown here is derived from an EMBL/GenBank/DDBJ whole genome shotgun (WGS) entry which is preliminary data.</text>
</comment>
<proteinExistence type="predicted"/>
<name>A0A0F9A1K0_9ZZZZ</name>
<sequence length="71" mass="7500">TKKNGASSWGAATALTDLGKAQQSPNICIDTNSNVHVSWHGSGYTGGGATLTKRQVLYRKYSNSSWGQSTP</sequence>
<feature type="non-terminal residue" evidence="1">
    <location>
        <position position="1"/>
    </location>
</feature>
<gene>
    <name evidence="1" type="ORF">LCGC14_2626070</name>
</gene>
<organism evidence="1">
    <name type="scientific">marine sediment metagenome</name>
    <dbReference type="NCBI Taxonomy" id="412755"/>
    <lineage>
        <taxon>unclassified sequences</taxon>
        <taxon>metagenomes</taxon>
        <taxon>ecological metagenomes</taxon>
    </lineage>
</organism>
<protein>
    <submittedName>
        <fullName evidence="1">Uncharacterized protein</fullName>
    </submittedName>
</protein>
<evidence type="ECO:0000313" key="1">
    <source>
        <dbReference type="EMBL" id="KKL03444.1"/>
    </source>
</evidence>
<reference evidence="1" key="1">
    <citation type="journal article" date="2015" name="Nature">
        <title>Complex archaea that bridge the gap between prokaryotes and eukaryotes.</title>
        <authorList>
            <person name="Spang A."/>
            <person name="Saw J.H."/>
            <person name="Jorgensen S.L."/>
            <person name="Zaremba-Niedzwiedzka K."/>
            <person name="Martijn J."/>
            <person name="Lind A.E."/>
            <person name="van Eijk R."/>
            <person name="Schleper C."/>
            <person name="Guy L."/>
            <person name="Ettema T.J."/>
        </authorList>
    </citation>
    <scope>NUCLEOTIDE SEQUENCE</scope>
</reference>